<evidence type="ECO:0000256" key="2">
    <source>
        <dbReference type="ARBA" id="ARBA00012438"/>
    </source>
</evidence>
<reference evidence="6" key="1">
    <citation type="submission" date="2024-05" db="EMBL/GenBank/DDBJ databases">
        <authorList>
            <person name="Bunk B."/>
            <person name="Swiderski J."/>
            <person name="Sproer C."/>
            <person name="Thiel V."/>
        </authorList>
    </citation>
    <scope>NUCLEOTIDE SEQUENCE</scope>
    <source>
        <strain evidence="6">DSM 17735</strain>
    </source>
</reference>
<dbReference type="CDD" id="cd00082">
    <property type="entry name" value="HisKA"/>
    <property type="match status" value="1"/>
</dbReference>
<evidence type="ECO:0000259" key="5">
    <source>
        <dbReference type="PROSITE" id="PS50109"/>
    </source>
</evidence>
<gene>
    <name evidence="6" type="ORF">ABLV49_03530</name>
</gene>
<feature type="transmembrane region" description="Helical" evidence="4">
    <location>
        <begin position="174"/>
        <end position="195"/>
    </location>
</feature>
<dbReference type="PANTHER" id="PTHR43547">
    <property type="entry name" value="TWO-COMPONENT HISTIDINE KINASE"/>
    <property type="match status" value="1"/>
</dbReference>
<feature type="transmembrane region" description="Helical" evidence="4">
    <location>
        <begin position="74"/>
        <end position="91"/>
    </location>
</feature>
<dbReference type="GO" id="GO:0000155">
    <property type="term" value="F:phosphorelay sensor kinase activity"/>
    <property type="evidence" value="ECO:0007669"/>
    <property type="project" value="InterPro"/>
</dbReference>
<accession>A0AAU7LTB3</accession>
<feature type="transmembrane region" description="Helical" evidence="4">
    <location>
        <begin position="103"/>
        <end position="122"/>
    </location>
</feature>
<keyword evidence="6" id="KW-0808">Transferase</keyword>
<feature type="transmembrane region" description="Helical" evidence="4">
    <location>
        <begin position="47"/>
        <end position="68"/>
    </location>
</feature>
<dbReference type="PROSITE" id="PS50109">
    <property type="entry name" value="HIS_KIN"/>
    <property type="match status" value="1"/>
</dbReference>
<keyword evidence="4" id="KW-0812">Transmembrane</keyword>
<dbReference type="Gene3D" id="3.30.565.10">
    <property type="entry name" value="Histidine kinase-like ATPase, C-terminal domain"/>
    <property type="match status" value="1"/>
</dbReference>
<dbReference type="RefSeq" id="WP_349280217.1">
    <property type="nucleotide sequence ID" value="NZ_CP157675.1"/>
</dbReference>
<protein>
    <recommendedName>
        <fullName evidence="2">histidine kinase</fullName>
        <ecNumber evidence="2">2.7.13.3</ecNumber>
    </recommendedName>
</protein>
<dbReference type="PANTHER" id="PTHR43547:SF2">
    <property type="entry name" value="HYBRID SIGNAL TRANSDUCTION HISTIDINE KINASE C"/>
    <property type="match status" value="1"/>
</dbReference>
<comment type="catalytic activity">
    <reaction evidence="1">
        <text>ATP + protein L-histidine = ADP + protein N-phospho-L-histidine.</text>
        <dbReference type="EC" id="2.7.13.3"/>
    </reaction>
</comment>
<name>A0AAU7LTB3_9BURK</name>
<dbReference type="Pfam" id="PF02518">
    <property type="entry name" value="HATPase_c"/>
    <property type="match status" value="1"/>
</dbReference>
<dbReference type="EC" id="2.7.13.3" evidence="2"/>
<feature type="transmembrane region" description="Helical" evidence="4">
    <location>
        <begin position="149"/>
        <end position="168"/>
    </location>
</feature>
<keyword evidence="4" id="KW-0472">Membrane</keyword>
<dbReference type="EMBL" id="CP157675">
    <property type="protein sequence ID" value="XBP70894.1"/>
    <property type="molecule type" value="Genomic_DNA"/>
</dbReference>
<dbReference type="InterPro" id="IPR004358">
    <property type="entry name" value="Sig_transdc_His_kin-like_C"/>
</dbReference>
<dbReference type="InterPro" id="IPR003661">
    <property type="entry name" value="HisK_dim/P_dom"/>
</dbReference>
<evidence type="ECO:0000256" key="1">
    <source>
        <dbReference type="ARBA" id="ARBA00000085"/>
    </source>
</evidence>
<feature type="domain" description="Histidine kinase" evidence="5">
    <location>
        <begin position="214"/>
        <end position="435"/>
    </location>
</feature>
<evidence type="ECO:0000256" key="3">
    <source>
        <dbReference type="ARBA" id="ARBA00022553"/>
    </source>
</evidence>
<keyword evidence="6" id="KW-0418">Kinase</keyword>
<dbReference type="SUPFAM" id="SSF55874">
    <property type="entry name" value="ATPase domain of HSP90 chaperone/DNA topoisomerase II/histidine kinase"/>
    <property type="match status" value="1"/>
</dbReference>
<feature type="transmembrane region" description="Helical" evidence="4">
    <location>
        <begin position="128"/>
        <end position="144"/>
    </location>
</feature>
<dbReference type="InterPro" id="IPR003594">
    <property type="entry name" value="HATPase_dom"/>
</dbReference>
<dbReference type="CDD" id="cd00075">
    <property type="entry name" value="HATPase"/>
    <property type="match status" value="1"/>
</dbReference>
<dbReference type="InterPro" id="IPR036890">
    <property type="entry name" value="HATPase_C_sf"/>
</dbReference>
<dbReference type="InterPro" id="IPR005467">
    <property type="entry name" value="His_kinase_dom"/>
</dbReference>
<dbReference type="AlphaFoldDB" id="A0AAU7LTB3"/>
<evidence type="ECO:0000313" key="6">
    <source>
        <dbReference type="EMBL" id="XBP70894.1"/>
    </source>
</evidence>
<dbReference type="PRINTS" id="PR00344">
    <property type="entry name" value="BCTRLSENSOR"/>
</dbReference>
<sequence length="436" mass="48407">MIHTHALAEHPMLKIGHTARFLQHAPWRWTFAPLEPILHASPWRLRLLGLTAMLGQPLFGWIWSSWLVQPYENPWLRGLMSVLAGLLLLPAMSRDLSNPKTRLLVTLVMWVEIPFFFSWMYLCNSGSAAWLATVCAMIAFYYHLTDWRIATAGIFSGVLLAWALFVWLMPDQLYWNAVDAMVILFSWSCALLLGLSSANLRRDQLVHTLATMGIMAHELRTPLSTAALIGDAVQMEVQRLPAHPRAAKLDQLSQRLHALVRTMNHQIDTQIANARLLQLPRYTEEVCAATLVNDVTSSYPYASIRQKECVSVVIHENFNFCASSSQFSQVLGNLIKNALHSLTAADSPCHPGALRIEVDCVQARGRIVVSDDGLGIDPALLPYIFKPFFSSNRSTGHGLGLAFCQQVVRSAGGIIKVKSNYGAGAAFTIILPIGPC</sequence>
<evidence type="ECO:0000256" key="4">
    <source>
        <dbReference type="SAM" id="Phobius"/>
    </source>
</evidence>
<proteinExistence type="predicted"/>
<dbReference type="SMART" id="SM00387">
    <property type="entry name" value="HATPase_c"/>
    <property type="match status" value="1"/>
</dbReference>
<keyword evidence="4" id="KW-1133">Transmembrane helix</keyword>
<organism evidence="6">
    <name type="scientific">Polaromonas hydrogenivorans</name>
    <dbReference type="NCBI Taxonomy" id="335476"/>
    <lineage>
        <taxon>Bacteria</taxon>
        <taxon>Pseudomonadati</taxon>
        <taxon>Pseudomonadota</taxon>
        <taxon>Betaproteobacteria</taxon>
        <taxon>Burkholderiales</taxon>
        <taxon>Comamonadaceae</taxon>
        <taxon>Polaromonas</taxon>
    </lineage>
</organism>
<keyword evidence="3" id="KW-0597">Phosphoprotein</keyword>